<sequence length="429" mass="48942">MQKSLTAGSTTDRVLLLEDGFQSGQVRIQTIREAKTSIDVAYYSIQKGKTSQLFFAALFDAADRGVHVRIILDGVFHSMRGELRDIPDAIAAHPNVELRYYEPLHLFMPWTWHNRLHDKILLVDNTYGIIGGQNIGDKYMALQPPKDYVFDRDVLVYNPNHSTNSTVVEMKKYIDRLWNHPFTKPEKHAKRQHHTKGLQELAQLAELYKKAQAESDPFVKVLPKEWAQGALRSDHVAFIHNPIQRLYKNPIMWKAFVHFANQAKSKVYLQTPYAIPTKKMKKAVHLSMNPKAEWVMLTNSIQQTPNPLAFAGYLSSKKRLLDTSLAIYEYQGPYSIHGKSFVMDDYLSMVGSYNLDPRSAFLNTESAVVISGSAFANELTEAMDIKRTHSTRVNKGEHPAESTNLKGSVFKRMAITALSKLSFLWRFLL</sequence>
<organism evidence="2 3">
    <name type="scientific">Paenibacillus xylanilyticus</name>
    <dbReference type="NCBI Taxonomy" id="248903"/>
    <lineage>
        <taxon>Bacteria</taxon>
        <taxon>Bacillati</taxon>
        <taxon>Bacillota</taxon>
        <taxon>Bacilli</taxon>
        <taxon>Bacillales</taxon>
        <taxon>Paenibacillaceae</taxon>
        <taxon>Paenibacillus</taxon>
    </lineage>
</organism>
<keyword evidence="3" id="KW-1185">Reference proteome</keyword>
<proteinExistence type="predicted"/>
<reference evidence="2 3" key="1">
    <citation type="submission" date="2020-05" db="EMBL/GenBank/DDBJ databases">
        <title>Genome Sequencing of Type Strains.</title>
        <authorList>
            <person name="Lemaire J.F."/>
            <person name="Inderbitzin P."/>
            <person name="Gregorio O.A."/>
            <person name="Collins S.B."/>
            <person name="Wespe N."/>
            <person name="Knight-Connoni V."/>
        </authorList>
    </citation>
    <scope>NUCLEOTIDE SEQUENCE [LARGE SCALE GENOMIC DNA]</scope>
    <source>
        <strain evidence="2 3">LMG 21957</strain>
    </source>
</reference>
<accession>A0A7Y6BXW0</accession>
<name>A0A7Y6BXW0_9BACL</name>
<dbReference type="GO" id="GO:0030572">
    <property type="term" value="F:phosphatidyltransferase activity"/>
    <property type="evidence" value="ECO:0007669"/>
    <property type="project" value="UniProtKB-ARBA"/>
</dbReference>
<dbReference type="AlphaFoldDB" id="A0A7Y6BXW0"/>
<dbReference type="PROSITE" id="PS50035">
    <property type="entry name" value="PLD"/>
    <property type="match status" value="2"/>
</dbReference>
<dbReference type="InterPro" id="IPR025202">
    <property type="entry name" value="PLD-like_dom"/>
</dbReference>
<dbReference type="SUPFAM" id="SSF56024">
    <property type="entry name" value="Phospholipase D/nuclease"/>
    <property type="match status" value="2"/>
</dbReference>
<evidence type="ECO:0000259" key="1">
    <source>
        <dbReference type="PROSITE" id="PS50035"/>
    </source>
</evidence>
<comment type="caution">
    <text evidence="2">The sequence shown here is derived from an EMBL/GenBank/DDBJ whole genome shotgun (WGS) entry which is preliminary data.</text>
</comment>
<dbReference type="PANTHER" id="PTHR21248:SF12">
    <property type="entry name" value="CARDIOLIPIN SYNTHASE C"/>
    <property type="match status" value="1"/>
</dbReference>
<feature type="domain" description="PLD phosphodiesterase" evidence="1">
    <location>
        <begin position="112"/>
        <end position="139"/>
    </location>
</feature>
<dbReference type="Proteomes" id="UP000526125">
    <property type="component" value="Unassembled WGS sequence"/>
</dbReference>
<dbReference type="SMART" id="SM00155">
    <property type="entry name" value="PLDc"/>
    <property type="match status" value="2"/>
</dbReference>
<dbReference type="RefSeq" id="WP_175395845.1">
    <property type="nucleotide sequence ID" value="NZ_JABMCB010000178.1"/>
</dbReference>
<dbReference type="InterPro" id="IPR001736">
    <property type="entry name" value="PLipase_D/transphosphatidylase"/>
</dbReference>
<dbReference type="GO" id="GO:0032049">
    <property type="term" value="P:cardiolipin biosynthetic process"/>
    <property type="evidence" value="ECO:0007669"/>
    <property type="project" value="UniProtKB-ARBA"/>
</dbReference>
<dbReference type="PANTHER" id="PTHR21248">
    <property type="entry name" value="CARDIOLIPIN SYNTHASE"/>
    <property type="match status" value="1"/>
</dbReference>
<feature type="domain" description="PLD phosphodiesterase" evidence="1">
    <location>
        <begin position="332"/>
        <end position="359"/>
    </location>
</feature>
<dbReference type="EMBL" id="JABMCB010000178">
    <property type="protein sequence ID" value="NUU76115.1"/>
    <property type="molecule type" value="Genomic_DNA"/>
</dbReference>
<dbReference type="Pfam" id="PF13091">
    <property type="entry name" value="PLDc_2"/>
    <property type="match status" value="2"/>
</dbReference>
<dbReference type="Gene3D" id="3.30.870.10">
    <property type="entry name" value="Endonuclease Chain A"/>
    <property type="match status" value="2"/>
</dbReference>
<protein>
    <submittedName>
        <fullName evidence="2">Phospholipase D family protein</fullName>
    </submittedName>
</protein>
<evidence type="ECO:0000313" key="3">
    <source>
        <dbReference type="Proteomes" id="UP000526125"/>
    </source>
</evidence>
<gene>
    <name evidence="2" type="ORF">HP552_12815</name>
</gene>
<dbReference type="CDD" id="cd09113">
    <property type="entry name" value="PLDc_ymdC_like_2"/>
    <property type="match status" value="1"/>
</dbReference>
<dbReference type="CDD" id="cd09111">
    <property type="entry name" value="PLDc_ymdC_like_1"/>
    <property type="match status" value="1"/>
</dbReference>
<evidence type="ECO:0000313" key="2">
    <source>
        <dbReference type="EMBL" id="NUU76115.1"/>
    </source>
</evidence>